<dbReference type="AlphaFoldDB" id="A0A644X0W0"/>
<evidence type="ECO:0000313" key="1">
    <source>
        <dbReference type="EMBL" id="MPM07933.1"/>
    </source>
</evidence>
<organism evidence="1">
    <name type="scientific">bioreactor metagenome</name>
    <dbReference type="NCBI Taxonomy" id="1076179"/>
    <lineage>
        <taxon>unclassified sequences</taxon>
        <taxon>metagenomes</taxon>
        <taxon>ecological metagenomes</taxon>
    </lineage>
</organism>
<accession>A0A644X0W0</accession>
<comment type="caution">
    <text evidence="1">The sequence shown here is derived from an EMBL/GenBank/DDBJ whole genome shotgun (WGS) entry which is preliminary data.</text>
</comment>
<protein>
    <submittedName>
        <fullName evidence="1">Uncharacterized protein</fullName>
    </submittedName>
</protein>
<sequence>MTQLFKYSGTVSQFGFDGKGSGTADLILDDISDWDKPPVRIAAHGALARYISDIEGTDAEERYINSDWYYDRNLFLYRIEVPSSNEFLPAKVITQADFLSDELAIFGPQEYIETSKPEPMSAEQSAAWGEYRIKY</sequence>
<proteinExistence type="predicted"/>
<name>A0A644X0W0_9ZZZZ</name>
<gene>
    <name evidence="1" type="ORF">SDC9_54244</name>
</gene>
<reference evidence="1" key="1">
    <citation type="submission" date="2019-08" db="EMBL/GenBank/DDBJ databases">
        <authorList>
            <person name="Kucharzyk K."/>
            <person name="Murdoch R.W."/>
            <person name="Higgins S."/>
            <person name="Loffler F."/>
        </authorList>
    </citation>
    <scope>NUCLEOTIDE SEQUENCE</scope>
</reference>
<dbReference type="EMBL" id="VSSQ01001391">
    <property type="protein sequence ID" value="MPM07933.1"/>
    <property type="molecule type" value="Genomic_DNA"/>
</dbReference>